<feature type="compositionally biased region" description="Polar residues" evidence="1">
    <location>
        <begin position="501"/>
        <end position="522"/>
    </location>
</feature>
<keyword evidence="3" id="KW-1185">Reference proteome</keyword>
<feature type="region of interest" description="Disordered" evidence="1">
    <location>
        <begin position="311"/>
        <end position="570"/>
    </location>
</feature>
<feature type="compositionally biased region" description="Basic and acidic residues" evidence="1">
    <location>
        <begin position="225"/>
        <end position="236"/>
    </location>
</feature>
<protein>
    <recommendedName>
        <fullName evidence="4">AMP-activated protein kinase glycogen-binding domain-containing protein</fullName>
    </recommendedName>
</protein>
<proteinExistence type="predicted"/>
<dbReference type="OrthoDB" id="5350410at2759"/>
<comment type="caution">
    <text evidence="2">The sequence shown here is derived from an EMBL/GenBank/DDBJ whole genome shotgun (WGS) entry which is preliminary data.</text>
</comment>
<feature type="region of interest" description="Disordered" evidence="1">
    <location>
        <begin position="167"/>
        <end position="295"/>
    </location>
</feature>
<dbReference type="CDD" id="cd02859">
    <property type="entry name" value="E_set_AMPKbeta_like_N"/>
    <property type="match status" value="1"/>
</dbReference>
<feature type="compositionally biased region" description="Basic and acidic residues" evidence="1">
    <location>
        <begin position="558"/>
        <end position="570"/>
    </location>
</feature>
<feature type="compositionally biased region" description="Basic and acidic residues" evidence="1">
    <location>
        <begin position="361"/>
        <end position="372"/>
    </location>
</feature>
<evidence type="ECO:0000313" key="3">
    <source>
        <dbReference type="Proteomes" id="UP000799776"/>
    </source>
</evidence>
<dbReference type="EMBL" id="ML978724">
    <property type="protein sequence ID" value="KAF2086482.1"/>
    <property type="molecule type" value="Genomic_DNA"/>
</dbReference>
<evidence type="ECO:0008006" key="4">
    <source>
        <dbReference type="Google" id="ProtNLM"/>
    </source>
</evidence>
<dbReference type="Gene3D" id="2.60.40.10">
    <property type="entry name" value="Immunoglobulins"/>
    <property type="match status" value="1"/>
</dbReference>
<accession>A0A9P4HTA6</accession>
<feature type="compositionally biased region" description="Low complexity" evidence="1">
    <location>
        <begin position="528"/>
        <end position="541"/>
    </location>
</feature>
<feature type="compositionally biased region" description="Acidic residues" evidence="1">
    <location>
        <begin position="468"/>
        <end position="477"/>
    </location>
</feature>
<organism evidence="2 3">
    <name type="scientific">Saccharata proteae CBS 121410</name>
    <dbReference type="NCBI Taxonomy" id="1314787"/>
    <lineage>
        <taxon>Eukaryota</taxon>
        <taxon>Fungi</taxon>
        <taxon>Dikarya</taxon>
        <taxon>Ascomycota</taxon>
        <taxon>Pezizomycotina</taxon>
        <taxon>Dothideomycetes</taxon>
        <taxon>Dothideomycetes incertae sedis</taxon>
        <taxon>Botryosphaeriales</taxon>
        <taxon>Saccharataceae</taxon>
        <taxon>Saccharata</taxon>
    </lineage>
</organism>
<name>A0A9P4HTA6_9PEZI</name>
<feature type="compositionally biased region" description="Basic and acidic residues" evidence="1">
    <location>
        <begin position="169"/>
        <end position="189"/>
    </location>
</feature>
<dbReference type="AlphaFoldDB" id="A0A9P4HTA6"/>
<feature type="compositionally biased region" description="Acidic residues" evidence="1">
    <location>
        <begin position="339"/>
        <end position="356"/>
    </location>
</feature>
<reference evidence="2" key="1">
    <citation type="journal article" date="2020" name="Stud. Mycol.">
        <title>101 Dothideomycetes genomes: a test case for predicting lifestyles and emergence of pathogens.</title>
        <authorList>
            <person name="Haridas S."/>
            <person name="Albert R."/>
            <person name="Binder M."/>
            <person name="Bloem J."/>
            <person name="Labutti K."/>
            <person name="Salamov A."/>
            <person name="Andreopoulos B."/>
            <person name="Baker S."/>
            <person name="Barry K."/>
            <person name="Bills G."/>
            <person name="Bluhm B."/>
            <person name="Cannon C."/>
            <person name="Castanera R."/>
            <person name="Culley D."/>
            <person name="Daum C."/>
            <person name="Ezra D."/>
            <person name="Gonzalez J."/>
            <person name="Henrissat B."/>
            <person name="Kuo A."/>
            <person name="Liang C."/>
            <person name="Lipzen A."/>
            <person name="Lutzoni F."/>
            <person name="Magnuson J."/>
            <person name="Mondo S."/>
            <person name="Nolan M."/>
            <person name="Ohm R."/>
            <person name="Pangilinan J."/>
            <person name="Park H.-J."/>
            <person name="Ramirez L."/>
            <person name="Alfaro M."/>
            <person name="Sun H."/>
            <person name="Tritt A."/>
            <person name="Yoshinaga Y."/>
            <person name="Zwiers L.-H."/>
            <person name="Turgeon B."/>
            <person name="Goodwin S."/>
            <person name="Spatafora J."/>
            <person name="Crous P."/>
            <person name="Grigoriev I."/>
        </authorList>
    </citation>
    <scope>NUCLEOTIDE SEQUENCE</scope>
    <source>
        <strain evidence="2">CBS 121410</strain>
    </source>
</reference>
<feature type="compositionally biased region" description="Basic and acidic residues" evidence="1">
    <location>
        <begin position="542"/>
        <end position="551"/>
    </location>
</feature>
<dbReference type="InterPro" id="IPR014756">
    <property type="entry name" value="Ig_E-set"/>
</dbReference>
<gene>
    <name evidence="2" type="ORF">K490DRAFT_57777</name>
</gene>
<feature type="region of interest" description="Disordered" evidence="1">
    <location>
        <begin position="104"/>
        <end position="145"/>
    </location>
</feature>
<sequence>MATSGRKTSVTITYSHDGTQPPVFVATSLTDPPWEPLEMSVTDQRTEAGHLIFQKKFDGVEEGEYQYKFRLGPGDWWVMDDTAPKISDDAGNSNNLLVVNANEPASSGTLSSDEEMSPIRRASSAPDASPEDLRLSGETQTSDAASAPFEAVQANIPFTVVNTVQDSHAPVHDDRKTHKLHEYPTKRASDAQMDADYESAEIASTLSDEGKDDSSKTPIPTLVVEKTDERPEHGDDFGPSATQGQQLAHEQRAADAEPDQTLIHPESGAPQTLAAQNPGFAAALGHDPETVPFGMTPAEERAPLFAHEACEPVEPVEEEDEAPLLPHETNASVGSDKAEGDDVDLHEEFETTEDEGGAPLFRHESIFQEHPDSPQNGSNGSTRRSSRTHLSLKDMMAEEDPNDPSLEPFPTRRDTIHEYIQGLGKRLDPDTSEPDVPISPDAKSAERPTSRASTGSDVPPTSPLDAIREDEDEEEQMAEPGTSHAEAYTSAKQMRMDSLVPQESGQDTPKASTDSLHKTLSTVEPEFTTQQIPQQTKPDQQPAKDDHDNDNRAMSPRELPKTPVTDDGKKKPNFLLHAWNAVFGSWLGRLGRFIAGLCGGRRRAT</sequence>
<evidence type="ECO:0000313" key="2">
    <source>
        <dbReference type="EMBL" id="KAF2086482.1"/>
    </source>
</evidence>
<evidence type="ECO:0000256" key="1">
    <source>
        <dbReference type="SAM" id="MobiDB-lite"/>
    </source>
</evidence>
<dbReference type="Proteomes" id="UP000799776">
    <property type="component" value="Unassembled WGS sequence"/>
</dbReference>
<dbReference type="InterPro" id="IPR013783">
    <property type="entry name" value="Ig-like_fold"/>
</dbReference>
<dbReference type="SUPFAM" id="SSF81296">
    <property type="entry name" value="E set domains"/>
    <property type="match status" value="1"/>
</dbReference>